<dbReference type="Gene3D" id="3.40.50.300">
    <property type="entry name" value="P-loop containing nucleotide triphosphate hydrolases"/>
    <property type="match status" value="1"/>
</dbReference>
<keyword evidence="1" id="KW-0547">Nucleotide-binding</keyword>
<dbReference type="PANTHER" id="PTHR16305">
    <property type="entry name" value="TESTICULAR SOLUBLE ADENYLYL CYCLASE"/>
    <property type="match status" value="1"/>
</dbReference>
<dbReference type="InterPro" id="IPR011990">
    <property type="entry name" value="TPR-like_helical_dom_sf"/>
</dbReference>
<feature type="domain" description="Guanylate cyclase" evidence="4">
    <location>
        <begin position="104"/>
        <end position="236"/>
    </location>
</feature>
<dbReference type="InterPro" id="IPR029787">
    <property type="entry name" value="Nucleotide_cyclase"/>
</dbReference>
<dbReference type="Pfam" id="PF13181">
    <property type="entry name" value="TPR_8"/>
    <property type="match status" value="1"/>
</dbReference>
<sequence>MRLLGNRLPDFVAARFAGGRIVRCPNCDTQNPERAKFCQECGTSIAPRCPACRSEISPDAKFCVNCGTSVASNAEARPAPPRVKAPQDQPKDDPEQTAERRQLTVLFSDLVGSTAISEALDPEDYRELIAHYRTVVTGIVEQYNGHVANFVGDGVVVYFGYPVAHEGSAYAAALAALEIAEAAPAIAGFFPRLDLSTQVRVGLHTGSVVVGQTGSGDHIEKMSLFGDTPNIAARIQAFAEAGQVVTSAATRRLAGAQLMFRSLGPQTLHGVRDPMELYQAMRPSSATDIARRQQLRPTTPVIGRKAEIALVSTRWEEAMEGDGQVMLVTGEAGIGKSRIIFSLDQELPDGEANRLVLFGSVIHKNSPFYSAKEAFGALLNLSKTDTDEVKRGKLHLFLDGLDVDQSIVAPPIANLLGFGEDFAGLSATSHPEQEKLEAINAMIQVCGAMSDQKPLLMVIDDAHWIDPSTLEFVSRWISLLQRQRCLLLITARPEFVSPWKNLAHVTALELNRLGRRETIALIESIAQVRPPEPIVKQIVLRTDGVPLFIEELTKMVIESGLLAEDEVFKGDLSLAIPASLQDSLMSRLDRLTEVRQVAQIASTIGRTFDRTILCRVHAGDERTVDDALVKLIDADLIVPIGGMDEDSVFQFRHALVQEAAYQSMLRTSRAKWHGRIAAVLENLYPETAKTEPELLGHHFMLAGNHLIAEGYWRAAARVATERSANPEAIEHLQFALSSLAHLPETEERDRREMDLQIMIAVPYAFVNGYAHPSVRGAYARARELCTRYGELDRLFKVVYGQFRSSMIGGEYAEALENAEQLGSMLDANADPVITAVTYRSLGSVLTYLGRPAEALEVLRKGMDVALSLEDRRRGLNFDVVDLGVAIHAYAAWSYWLCGRDEDALAAIEKALELAPETEHPFTLSFSLAFASWIYQFLGDEDAVRQSSARLITLSEKNAFHFWLGWGRVMNGWARRAELDEKALEMIEQGLGEWRGTASRLGLSYFRYLHADVAMSLGQAQKARDLVAEAQRFEEESGEAFWAPELVRLDGEIAMVLGDKAAGAARFRQAIDMSQEMGMPGHKRRAEASARQYANADGKAETAES</sequence>
<protein>
    <submittedName>
        <fullName evidence="5">AAA family ATPase</fullName>
    </submittedName>
</protein>
<evidence type="ECO:0000256" key="2">
    <source>
        <dbReference type="ARBA" id="ARBA00022840"/>
    </source>
</evidence>
<dbReference type="Pfam" id="PF12773">
    <property type="entry name" value="DZR"/>
    <property type="match status" value="1"/>
</dbReference>
<dbReference type="SUPFAM" id="SSF52540">
    <property type="entry name" value="P-loop containing nucleoside triphosphate hydrolases"/>
    <property type="match status" value="1"/>
</dbReference>
<evidence type="ECO:0000259" key="4">
    <source>
        <dbReference type="PROSITE" id="PS50125"/>
    </source>
</evidence>
<dbReference type="Gene3D" id="3.30.70.1230">
    <property type="entry name" value="Nucleotide cyclase"/>
    <property type="match status" value="1"/>
</dbReference>
<proteinExistence type="predicted"/>
<accession>A0ABT2ZHQ5</accession>
<dbReference type="SMART" id="SM00028">
    <property type="entry name" value="TPR"/>
    <property type="match status" value="3"/>
</dbReference>
<dbReference type="Pfam" id="PF13191">
    <property type="entry name" value="AAA_16"/>
    <property type="match status" value="1"/>
</dbReference>
<comment type="caution">
    <text evidence="5">The sequence shown here is derived from an EMBL/GenBank/DDBJ whole genome shotgun (WGS) entry which is preliminary data.</text>
</comment>
<evidence type="ECO:0000313" key="6">
    <source>
        <dbReference type="Proteomes" id="UP001652564"/>
    </source>
</evidence>
<keyword evidence="2" id="KW-0067">ATP-binding</keyword>
<dbReference type="PANTHER" id="PTHR16305:SF28">
    <property type="entry name" value="GUANYLATE CYCLASE DOMAIN-CONTAINING PROTEIN"/>
    <property type="match status" value="1"/>
</dbReference>
<keyword evidence="6" id="KW-1185">Reference proteome</keyword>
<dbReference type="InterPro" id="IPR025874">
    <property type="entry name" value="DZR"/>
</dbReference>
<name>A0ABT2ZHQ5_9RHOB</name>
<dbReference type="InterPro" id="IPR001054">
    <property type="entry name" value="A/G_cyclase"/>
</dbReference>
<gene>
    <name evidence="5" type="ORF">OEZ71_00035</name>
</gene>
<evidence type="ECO:0000313" key="5">
    <source>
        <dbReference type="EMBL" id="MCV2870677.1"/>
    </source>
</evidence>
<dbReference type="Pfam" id="PF00211">
    <property type="entry name" value="Guanylate_cyc"/>
    <property type="match status" value="1"/>
</dbReference>
<feature type="region of interest" description="Disordered" evidence="3">
    <location>
        <begin position="1076"/>
        <end position="1104"/>
    </location>
</feature>
<dbReference type="PROSITE" id="PS50125">
    <property type="entry name" value="GUANYLATE_CYCLASE_2"/>
    <property type="match status" value="1"/>
</dbReference>
<organism evidence="5 6">
    <name type="scientific">Albidovulum litorale</name>
    <dbReference type="NCBI Taxonomy" id="2984134"/>
    <lineage>
        <taxon>Bacteria</taxon>
        <taxon>Pseudomonadati</taxon>
        <taxon>Pseudomonadota</taxon>
        <taxon>Alphaproteobacteria</taxon>
        <taxon>Rhodobacterales</taxon>
        <taxon>Paracoccaceae</taxon>
        <taxon>Albidovulum</taxon>
    </lineage>
</organism>
<feature type="compositionally biased region" description="Basic and acidic residues" evidence="3">
    <location>
        <begin position="89"/>
        <end position="98"/>
    </location>
</feature>
<reference evidence="5 6" key="1">
    <citation type="submission" date="2022-10" db="EMBL/GenBank/DDBJ databases">
        <title>Defluviimonas sp. nov., isolated from ocean surface sediments.</title>
        <authorList>
            <person name="He W."/>
            <person name="Wang L."/>
            <person name="Zhang D.-F."/>
        </authorList>
    </citation>
    <scope>NUCLEOTIDE SEQUENCE [LARGE SCALE GENOMIC DNA]</scope>
    <source>
        <strain evidence="5 6">WL0050</strain>
    </source>
</reference>
<feature type="region of interest" description="Disordered" evidence="3">
    <location>
        <begin position="73"/>
        <end position="98"/>
    </location>
</feature>
<dbReference type="InterPro" id="IPR027417">
    <property type="entry name" value="P-loop_NTPase"/>
</dbReference>
<dbReference type="InterPro" id="IPR019734">
    <property type="entry name" value="TPR_rpt"/>
</dbReference>
<dbReference type="SUPFAM" id="SSF48452">
    <property type="entry name" value="TPR-like"/>
    <property type="match status" value="2"/>
</dbReference>
<dbReference type="SMART" id="SM00044">
    <property type="entry name" value="CYCc"/>
    <property type="match status" value="1"/>
</dbReference>
<evidence type="ECO:0000256" key="3">
    <source>
        <dbReference type="SAM" id="MobiDB-lite"/>
    </source>
</evidence>
<dbReference type="InterPro" id="IPR041664">
    <property type="entry name" value="AAA_16"/>
</dbReference>
<dbReference type="SUPFAM" id="SSF55073">
    <property type="entry name" value="Nucleotide cyclase"/>
    <property type="match status" value="1"/>
</dbReference>
<dbReference type="Gene3D" id="1.25.40.10">
    <property type="entry name" value="Tetratricopeptide repeat domain"/>
    <property type="match status" value="1"/>
</dbReference>
<dbReference type="Proteomes" id="UP001652564">
    <property type="component" value="Unassembled WGS sequence"/>
</dbReference>
<dbReference type="RefSeq" id="WP_263737885.1">
    <property type="nucleotide sequence ID" value="NZ_JAOWKZ010000001.1"/>
</dbReference>
<evidence type="ECO:0000256" key="1">
    <source>
        <dbReference type="ARBA" id="ARBA00022741"/>
    </source>
</evidence>
<dbReference type="EMBL" id="JAOWKZ010000001">
    <property type="protein sequence ID" value="MCV2870677.1"/>
    <property type="molecule type" value="Genomic_DNA"/>
</dbReference>
<dbReference type="CDD" id="cd07302">
    <property type="entry name" value="CHD"/>
    <property type="match status" value="1"/>
</dbReference>